<sequence length="66" mass="7380">MWSAPCRIMPSISSLPSLAWASTRRPCWMTTVSSRSLTSALSTMRSSTVFSVMRRNTRTALVCPIR</sequence>
<evidence type="ECO:0000313" key="1">
    <source>
        <dbReference type="EMBL" id="MXU82157.1"/>
    </source>
</evidence>
<organism evidence="1">
    <name type="scientific">Ixodes ricinus</name>
    <name type="common">Common tick</name>
    <name type="synonym">Acarus ricinus</name>
    <dbReference type="NCBI Taxonomy" id="34613"/>
    <lineage>
        <taxon>Eukaryota</taxon>
        <taxon>Metazoa</taxon>
        <taxon>Ecdysozoa</taxon>
        <taxon>Arthropoda</taxon>
        <taxon>Chelicerata</taxon>
        <taxon>Arachnida</taxon>
        <taxon>Acari</taxon>
        <taxon>Parasitiformes</taxon>
        <taxon>Ixodida</taxon>
        <taxon>Ixodoidea</taxon>
        <taxon>Ixodidae</taxon>
        <taxon>Ixodinae</taxon>
        <taxon>Ixodes</taxon>
    </lineage>
</organism>
<dbReference type="EMBL" id="GIFC01000074">
    <property type="protein sequence ID" value="MXU82157.1"/>
    <property type="molecule type" value="Transcribed_RNA"/>
</dbReference>
<protein>
    <submittedName>
        <fullName evidence="1">Putative secreted protein</fullName>
    </submittedName>
</protein>
<reference evidence="1" key="1">
    <citation type="submission" date="2019-12" db="EMBL/GenBank/DDBJ databases">
        <title>An insight into the sialome of adult female Ixodes ricinus ticks feeding for 6 days.</title>
        <authorList>
            <person name="Perner J."/>
            <person name="Ribeiro J.M.C."/>
        </authorList>
    </citation>
    <scope>NUCLEOTIDE SEQUENCE</scope>
    <source>
        <strain evidence="1">Semi-engorged</strain>
        <tissue evidence="1">Salivary glands</tissue>
    </source>
</reference>
<name>A0A6B0TZ33_IXORI</name>
<proteinExistence type="predicted"/>
<accession>A0A6B0TZ33</accession>
<dbReference type="AlphaFoldDB" id="A0A6B0TZ33"/>